<gene>
    <name evidence="2" type="ORF">SAMN05421659_102241</name>
</gene>
<name>A0A1I0MYD3_9FIRM</name>
<dbReference type="STRING" id="99656.SAMN05421659_102241"/>
<feature type="transmembrane region" description="Helical" evidence="1">
    <location>
        <begin position="6"/>
        <end position="30"/>
    </location>
</feature>
<dbReference type="Proteomes" id="UP000199701">
    <property type="component" value="Unassembled WGS sequence"/>
</dbReference>
<reference evidence="2 3" key="1">
    <citation type="submission" date="2016-10" db="EMBL/GenBank/DDBJ databases">
        <authorList>
            <person name="de Groot N.N."/>
        </authorList>
    </citation>
    <scope>NUCLEOTIDE SEQUENCE [LARGE SCALE GENOMIC DNA]</scope>
    <source>
        <strain evidence="2 3">DSM 9179</strain>
    </source>
</reference>
<evidence type="ECO:0000313" key="3">
    <source>
        <dbReference type="Proteomes" id="UP000199701"/>
    </source>
</evidence>
<keyword evidence="1" id="KW-1133">Transmembrane helix</keyword>
<organism evidence="2 3">
    <name type="scientific">[Clostridium] fimetarium</name>
    <dbReference type="NCBI Taxonomy" id="99656"/>
    <lineage>
        <taxon>Bacteria</taxon>
        <taxon>Bacillati</taxon>
        <taxon>Bacillota</taxon>
        <taxon>Clostridia</taxon>
        <taxon>Lachnospirales</taxon>
        <taxon>Lachnospiraceae</taxon>
    </lineage>
</organism>
<keyword evidence="3" id="KW-1185">Reference proteome</keyword>
<evidence type="ECO:0000313" key="2">
    <source>
        <dbReference type="EMBL" id="SEV93656.1"/>
    </source>
</evidence>
<dbReference type="EMBL" id="FOJI01000002">
    <property type="protein sequence ID" value="SEV93656.1"/>
    <property type="molecule type" value="Genomic_DNA"/>
</dbReference>
<dbReference type="AlphaFoldDB" id="A0A1I0MYD3"/>
<proteinExistence type="predicted"/>
<dbReference type="RefSeq" id="WP_170841281.1">
    <property type="nucleotide sequence ID" value="NZ_FOJI01000002.1"/>
</dbReference>
<sequence length="45" mass="5161">MLMFTTVTIVSVYAAFYEGFSMTVGIYSIYKGIRRQTGTTKRSRK</sequence>
<keyword evidence="1" id="KW-0812">Transmembrane</keyword>
<accession>A0A1I0MYD3</accession>
<protein>
    <submittedName>
        <fullName evidence="2">Uncharacterized protein</fullName>
    </submittedName>
</protein>
<keyword evidence="1" id="KW-0472">Membrane</keyword>
<evidence type="ECO:0000256" key="1">
    <source>
        <dbReference type="SAM" id="Phobius"/>
    </source>
</evidence>